<comment type="catalytic activity">
    <reaction evidence="1">
        <text>ATP + protein L-histidine = ADP + protein N-phospho-L-histidine.</text>
        <dbReference type="EC" id="2.7.13.3"/>
    </reaction>
</comment>
<evidence type="ECO:0000256" key="8">
    <source>
        <dbReference type="ARBA" id="ARBA00023012"/>
    </source>
</evidence>
<keyword evidence="7" id="KW-0067">ATP-binding</keyword>
<evidence type="ECO:0000256" key="7">
    <source>
        <dbReference type="ARBA" id="ARBA00022840"/>
    </source>
</evidence>
<dbReference type="RefSeq" id="WP_101176556.1">
    <property type="nucleotide sequence ID" value="NZ_PISE01000015.1"/>
</dbReference>
<sequence length="401" mass="46356">MEKYKNINIKHYYNFILAIIVLLILGIISSYEHFTVEYMLLLAIVMVISILLLIYPKYETFLMRVGIILSGTIYFYSLFYIYPETWSTFIFICFIPALSILFFDVKLFYFSSVLNSLLYALIYSYIILFEGNPAFNYMRIDIIGNITNFLGSQTIIFFIFQLTHNRIKQQQLYYEHLQQSEKLKTTWQLAAAVAHEIRNPLTVVKGFLQLYESDASTPSDRKSTYRLMMDELNMAEKVISQFLMVAKPDTGEKNTEIIDVGQELQNIVDLMKSYSFLNDSEFFLELESDCQINMDAMEFKQLFINIIKNAIEASSHGQTIKIVNEKENNYIYINVIDSGHGMTKEELQSLGTPFYSLKSKGTGLGMMICYNIVLKYQGTMDIKSEKEKGTAVTVKFPACSI</sequence>
<evidence type="ECO:0000256" key="2">
    <source>
        <dbReference type="ARBA" id="ARBA00012438"/>
    </source>
</evidence>
<dbReference type="PRINTS" id="PR00344">
    <property type="entry name" value="BCTRLSENSOR"/>
</dbReference>
<dbReference type="PANTHER" id="PTHR43065">
    <property type="entry name" value="SENSOR HISTIDINE KINASE"/>
    <property type="match status" value="1"/>
</dbReference>
<feature type="domain" description="Histidine kinase" evidence="10">
    <location>
        <begin position="192"/>
        <end position="400"/>
    </location>
</feature>
<accession>A0A2N0Z3Y4</accession>
<evidence type="ECO:0000313" key="11">
    <source>
        <dbReference type="EMBL" id="PKG24210.1"/>
    </source>
</evidence>
<feature type="transmembrane region" description="Helical" evidence="9">
    <location>
        <begin position="108"/>
        <end position="128"/>
    </location>
</feature>
<dbReference type="Gene3D" id="1.10.287.130">
    <property type="match status" value="1"/>
</dbReference>
<keyword evidence="9" id="KW-1133">Transmembrane helix</keyword>
<dbReference type="InterPro" id="IPR036097">
    <property type="entry name" value="HisK_dim/P_sf"/>
</dbReference>
<dbReference type="InterPro" id="IPR003661">
    <property type="entry name" value="HisK_dim/P_dom"/>
</dbReference>
<comment type="caution">
    <text evidence="11">The sequence shown here is derived from an EMBL/GenBank/DDBJ whole genome shotgun (WGS) entry which is preliminary data.</text>
</comment>
<dbReference type="SUPFAM" id="SSF47384">
    <property type="entry name" value="Homodimeric domain of signal transducing histidine kinase"/>
    <property type="match status" value="1"/>
</dbReference>
<evidence type="ECO:0000256" key="9">
    <source>
        <dbReference type="SAM" id="Phobius"/>
    </source>
</evidence>
<dbReference type="Pfam" id="PF02518">
    <property type="entry name" value="HATPase_c"/>
    <property type="match status" value="1"/>
</dbReference>
<dbReference type="AlphaFoldDB" id="A0A2N0Z3Y4"/>
<dbReference type="Proteomes" id="UP000233375">
    <property type="component" value="Unassembled WGS sequence"/>
</dbReference>
<evidence type="ECO:0000256" key="6">
    <source>
        <dbReference type="ARBA" id="ARBA00022777"/>
    </source>
</evidence>
<keyword evidence="6 11" id="KW-0418">Kinase</keyword>
<keyword evidence="12" id="KW-1185">Reference proteome</keyword>
<dbReference type="PROSITE" id="PS50109">
    <property type="entry name" value="HIS_KIN"/>
    <property type="match status" value="1"/>
</dbReference>
<keyword evidence="9" id="KW-0472">Membrane</keyword>
<evidence type="ECO:0000256" key="5">
    <source>
        <dbReference type="ARBA" id="ARBA00022741"/>
    </source>
</evidence>
<organism evidence="11 12">
    <name type="scientific">Niallia nealsonii</name>
    <dbReference type="NCBI Taxonomy" id="115979"/>
    <lineage>
        <taxon>Bacteria</taxon>
        <taxon>Bacillati</taxon>
        <taxon>Bacillota</taxon>
        <taxon>Bacilli</taxon>
        <taxon>Bacillales</taxon>
        <taxon>Bacillaceae</taxon>
        <taxon>Niallia</taxon>
    </lineage>
</organism>
<keyword evidence="5" id="KW-0547">Nucleotide-binding</keyword>
<name>A0A2N0Z3Y4_9BACI</name>
<gene>
    <name evidence="11" type="ORF">CWS01_07400</name>
</gene>
<proteinExistence type="predicted"/>
<dbReference type="InterPro" id="IPR003594">
    <property type="entry name" value="HATPase_dom"/>
</dbReference>
<dbReference type="InterPro" id="IPR036890">
    <property type="entry name" value="HATPase_C_sf"/>
</dbReference>
<dbReference type="CDD" id="cd00082">
    <property type="entry name" value="HisKA"/>
    <property type="match status" value="1"/>
</dbReference>
<feature type="transmembrane region" description="Helical" evidence="9">
    <location>
        <begin position="37"/>
        <end position="54"/>
    </location>
</feature>
<feature type="transmembrane region" description="Helical" evidence="9">
    <location>
        <begin position="12"/>
        <end position="31"/>
    </location>
</feature>
<dbReference type="PANTHER" id="PTHR43065:SF46">
    <property type="entry name" value="C4-DICARBOXYLATE TRANSPORT SENSOR PROTEIN DCTB"/>
    <property type="match status" value="1"/>
</dbReference>
<dbReference type="EMBL" id="PISE01000015">
    <property type="protein sequence ID" value="PKG24210.1"/>
    <property type="molecule type" value="Genomic_DNA"/>
</dbReference>
<feature type="transmembrane region" description="Helical" evidence="9">
    <location>
        <begin position="61"/>
        <end position="79"/>
    </location>
</feature>
<dbReference type="GO" id="GO:0000155">
    <property type="term" value="F:phosphorelay sensor kinase activity"/>
    <property type="evidence" value="ECO:0007669"/>
    <property type="project" value="InterPro"/>
</dbReference>
<keyword evidence="4" id="KW-0808">Transferase</keyword>
<keyword evidence="3" id="KW-0597">Phosphoprotein</keyword>
<dbReference type="SMART" id="SM00387">
    <property type="entry name" value="HATPase_c"/>
    <property type="match status" value="1"/>
</dbReference>
<dbReference type="EC" id="2.7.13.3" evidence="2"/>
<evidence type="ECO:0000259" key="10">
    <source>
        <dbReference type="PROSITE" id="PS50109"/>
    </source>
</evidence>
<dbReference type="InterPro" id="IPR005467">
    <property type="entry name" value="His_kinase_dom"/>
</dbReference>
<evidence type="ECO:0000256" key="3">
    <source>
        <dbReference type="ARBA" id="ARBA00022553"/>
    </source>
</evidence>
<keyword evidence="9" id="KW-0812">Transmembrane</keyword>
<feature type="transmembrane region" description="Helical" evidence="9">
    <location>
        <begin position="140"/>
        <end position="160"/>
    </location>
</feature>
<evidence type="ECO:0000256" key="4">
    <source>
        <dbReference type="ARBA" id="ARBA00022679"/>
    </source>
</evidence>
<evidence type="ECO:0000313" key="12">
    <source>
        <dbReference type="Proteomes" id="UP000233375"/>
    </source>
</evidence>
<reference evidence="11 12" key="1">
    <citation type="journal article" date="2003" name="Int. J. Syst. Evol. Microbiol.">
        <title>Bacillus nealsonii sp. nov., isolated from a spacecraft-assembly facility, whose spores are gamma-radiation resistant.</title>
        <authorList>
            <person name="Venkateswaran K."/>
            <person name="Kempf M."/>
            <person name="Chen F."/>
            <person name="Satomi M."/>
            <person name="Nicholson W."/>
            <person name="Kern R."/>
        </authorList>
    </citation>
    <scope>NUCLEOTIDE SEQUENCE [LARGE SCALE GENOMIC DNA]</scope>
    <source>
        <strain evidence="11 12">FO-92</strain>
    </source>
</reference>
<protein>
    <recommendedName>
        <fullName evidence="2">histidine kinase</fullName>
        <ecNumber evidence="2">2.7.13.3</ecNumber>
    </recommendedName>
</protein>
<dbReference type="Pfam" id="PF00512">
    <property type="entry name" value="HisKA"/>
    <property type="match status" value="1"/>
</dbReference>
<dbReference type="Gene3D" id="3.30.565.10">
    <property type="entry name" value="Histidine kinase-like ATPase, C-terminal domain"/>
    <property type="match status" value="1"/>
</dbReference>
<dbReference type="GO" id="GO:0005524">
    <property type="term" value="F:ATP binding"/>
    <property type="evidence" value="ECO:0007669"/>
    <property type="project" value="UniProtKB-KW"/>
</dbReference>
<keyword evidence="8" id="KW-0902">Two-component regulatory system</keyword>
<evidence type="ECO:0000256" key="1">
    <source>
        <dbReference type="ARBA" id="ARBA00000085"/>
    </source>
</evidence>
<dbReference type="OrthoDB" id="9815750at2"/>
<dbReference type="InterPro" id="IPR004358">
    <property type="entry name" value="Sig_transdc_His_kin-like_C"/>
</dbReference>
<dbReference type="SUPFAM" id="SSF55874">
    <property type="entry name" value="ATPase domain of HSP90 chaperone/DNA topoisomerase II/histidine kinase"/>
    <property type="match status" value="1"/>
</dbReference>
<feature type="transmembrane region" description="Helical" evidence="9">
    <location>
        <begin position="85"/>
        <end position="103"/>
    </location>
</feature>
<dbReference type="SMART" id="SM00388">
    <property type="entry name" value="HisKA"/>
    <property type="match status" value="1"/>
</dbReference>